<organism evidence="1 2">
    <name type="scientific">Campylobacter massiliensis</name>
    <dbReference type="NCBI Taxonomy" id="2762557"/>
    <lineage>
        <taxon>Bacteria</taxon>
        <taxon>Pseudomonadati</taxon>
        <taxon>Campylobacterota</taxon>
        <taxon>Epsilonproteobacteria</taxon>
        <taxon>Campylobacterales</taxon>
        <taxon>Campylobacteraceae</taxon>
        <taxon>Campylobacter</taxon>
    </lineage>
</organism>
<comment type="caution">
    <text evidence="1">The sequence shown here is derived from an EMBL/GenBank/DDBJ whole genome shotgun (WGS) entry which is preliminary data.</text>
</comment>
<dbReference type="AlphaFoldDB" id="A0A842JBT7"/>
<keyword evidence="1" id="KW-0032">Aminotransferase</keyword>
<name>A0A842JBT7_9BACT</name>
<accession>A0A842JBT7</accession>
<dbReference type="Proteomes" id="UP000552683">
    <property type="component" value="Unassembled WGS sequence"/>
</dbReference>
<dbReference type="GO" id="GO:0008483">
    <property type="term" value="F:transaminase activity"/>
    <property type="evidence" value="ECO:0007669"/>
    <property type="project" value="UniProtKB-KW"/>
</dbReference>
<dbReference type="RefSeq" id="WP_185899033.1">
    <property type="nucleotide sequence ID" value="NZ_JACLZK010000002.1"/>
</dbReference>
<proteinExistence type="predicted"/>
<keyword evidence="1" id="KW-0808">Transferase</keyword>
<dbReference type="EMBL" id="JACLZK010000002">
    <property type="protein sequence ID" value="MBC2883522.1"/>
    <property type="molecule type" value="Genomic_DNA"/>
</dbReference>
<evidence type="ECO:0000313" key="2">
    <source>
        <dbReference type="Proteomes" id="UP000552683"/>
    </source>
</evidence>
<evidence type="ECO:0000313" key="1">
    <source>
        <dbReference type="EMBL" id="MBC2883522.1"/>
    </source>
</evidence>
<sequence length="215" mass="23804">MNEELKQAANAVFLLESQGVKFYENVCKKDEIFDQILAVRRSGLELLKSYADPADPQVFCALACEDLDACFIKALNYELELNAFYENLTDSLSDENFKDVCFRLWATSNNEYIPALKAKLAQILAAQFQGAGNASQEEQAQTSQNPSENILNAFDSDSFKQISQTLERISSGQGSKEDAIALLNNPNFSFFGGLALGGLASIMLSKNLDKNKDRE</sequence>
<keyword evidence="2" id="KW-1185">Reference proteome</keyword>
<gene>
    <name evidence="1" type="ORF">H7R39_09710</name>
</gene>
<protein>
    <submittedName>
        <fullName evidence="1">Aminotransferase</fullName>
    </submittedName>
</protein>
<reference evidence="1 2" key="1">
    <citation type="submission" date="2020-08" db="EMBL/GenBank/DDBJ databases">
        <title>Complete genome and description of Campylobacter massiliensis Marseille-Q3452 sp. nov.</title>
        <authorList>
            <person name="Antezack A."/>
        </authorList>
    </citation>
    <scope>NUCLEOTIDE SEQUENCE [LARGE SCALE GENOMIC DNA]</scope>
    <source>
        <strain evidence="1 2">Marseille-Q3452</strain>
    </source>
</reference>